<dbReference type="Gene3D" id="1.10.287.130">
    <property type="match status" value="1"/>
</dbReference>
<dbReference type="SMART" id="SM00388">
    <property type="entry name" value="HisKA"/>
    <property type="match status" value="1"/>
</dbReference>
<dbReference type="EMBL" id="MCGT01000026">
    <property type="protein sequence ID" value="ORX49467.1"/>
    <property type="molecule type" value="Genomic_DNA"/>
</dbReference>
<dbReference type="InterPro" id="IPR005467">
    <property type="entry name" value="His_kinase_dom"/>
</dbReference>
<dbReference type="Pfam" id="PF00072">
    <property type="entry name" value="Response_reg"/>
    <property type="match status" value="1"/>
</dbReference>
<evidence type="ECO:0000313" key="15">
    <source>
        <dbReference type="Proteomes" id="UP000242146"/>
    </source>
</evidence>
<evidence type="ECO:0000256" key="4">
    <source>
        <dbReference type="ARBA" id="ARBA00022679"/>
    </source>
</evidence>
<gene>
    <name evidence="14" type="ORF">DM01DRAFT_324842</name>
</gene>
<evidence type="ECO:0000259" key="13">
    <source>
        <dbReference type="PROSITE" id="PS50110"/>
    </source>
</evidence>
<dbReference type="AlphaFoldDB" id="A0A1X2GAU4"/>
<dbReference type="Gene3D" id="3.30.565.10">
    <property type="entry name" value="Histidine kinase-like ATPase, C-terminal domain"/>
    <property type="match status" value="1"/>
</dbReference>
<feature type="compositionally biased region" description="Polar residues" evidence="11">
    <location>
        <begin position="425"/>
        <end position="437"/>
    </location>
</feature>
<dbReference type="Proteomes" id="UP000242146">
    <property type="component" value="Unassembled WGS sequence"/>
</dbReference>
<dbReference type="FunFam" id="3.30.565.10:FF:000010">
    <property type="entry name" value="Sensor histidine kinase RcsC"/>
    <property type="match status" value="1"/>
</dbReference>
<dbReference type="CDD" id="cd16922">
    <property type="entry name" value="HATPase_EvgS-ArcB-TorS-like"/>
    <property type="match status" value="1"/>
</dbReference>
<dbReference type="PANTHER" id="PTHR45339">
    <property type="entry name" value="HYBRID SIGNAL TRANSDUCTION HISTIDINE KINASE J"/>
    <property type="match status" value="1"/>
</dbReference>
<dbReference type="Gene3D" id="3.40.50.2300">
    <property type="match status" value="1"/>
</dbReference>
<evidence type="ECO:0000256" key="2">
    <source>
        <dbReference type="ARBA" id="ARBA00012438"/>
    </source>
</evidence>
<evidence type="ECO:0000256" key="6">
    <source>
        <dbReference type="ARBA" id="ARBA00022777"/>
    </source>
</evidence>
<evidence type="ECO:0000256" key="11">
    <source>
        <dbReference type="SAM" id="MobiDB-lite"/>
    </source>
</evidence>
<dbReference type="PRINTS" id="PR00344">
    <property type="entry name" value="BCTRLSENSOR"/>
</dbReference>
<dbReference type="GO" id="GO:0005524">
    <property type="term" value="F:ATP binding"/>
    <property type="evidence" value="ECO:0007669"/>
    <property type="project" value="UniProtKB-KW"/>
</dbReference>
<dbReference type="InterPro" id="IPR011006">
    <property type="entry name" value="CheY-like_superfamily"/>
</dbReference>
<dbReference type="Pfam" id="PF00512">
    <property type="entry name" value="HisKA"/>
    <property type="match status" value="1"/>
</dbReference>
<keyword evidence="3 9" id="KW-0597">Phosphoprotein</keyword>
<dbReference type="InterPro" id="IPR001789">
    <property type="entry name" value="Sig_transdc_resp-reg_receiver"/>
</dbReference>
<keyword evidence="10" id="KW-0175">Coiled coil</keyword>
<sequence length="860" mass="95723">MERLVYERTNNLQQRTQELEEERKRTQTLLIDLQASKEKAEAGAIAKQNFLANMSHEIRTPMNAVIGMSRILMESDLPQDLYDCAETIESSGNHLMAIIDDILDFSKIESGKLLLEHNGLDLTFAVESALKLVYPHFLEKDVALWYEMEADVPVKVVGDLVRLRQVILNLLSNGFKFTPTGGYVYAHVSLVKPSETVKAEDPQKVLLDFSVTDSGIGIPKDKVDSLFQSFTQVDASTTRNFGGTGLGLAISRQLCRMMNGDMSVESVYGKGSTFTFRIEIEKQPKTLTFGEQQHLEKMASVCSNMIVVAEKHNMQLAWTRTFKCFGISVKIVNMEQAESIFQDLQLKKSPNPPILVVDVDGVLISNIDKDRKATSILALEYLRKLFPVLYDVPTVCINDFRLKRSNSSPASTHRNLAMSRKRKQSLTTDQRQMNQPNEPSPQHPTDPPQQPPSEDPAKQDPIQPLVSHRELFFNVDSLPQTPMIDAVDPFDAVPLMMYRPFRTSTLIDTLMRAGLKTPTFAPNHILPHANPALAAAIASRAPPMVLQFPHRSASDDAQKNQNRLSGSSFGPHSPTSERHHSIASSDFTLASPRSSIGSTFDSSISMATVDSTVSGSSIHRDATDANTHRGSYDEVLARLNCLLVDDNPVNQKVLSRMLSRMGLKCKIANNGEVACDMVKEARDKAWPIDLIFMDVWMPKMNGLEATELIRRKYSFTKTKPYIIAMTACVMPGDRDKCFQAGMNGFVGKPVRKHELEMAVHTFTERVMCSPPLSPTNDAQAKPSTAPVDRTSNVPVVTISTSFEDDAVKENSPAVHAGIQQFFDDIVPSQGWSSQSDEHSLLGCSKRYCTKEKLANMYGIY</sequence>
<evidence type="ECO:0000256" key="10">
    <source>
        <dbReference type="SAM" id="Coils"/>
    </source>
</evidence>
<dbReference type="PROSITE" id="PS50109">
    <property type="entry name" value="HIS_KIN"/>
    <property type="match status" value="1"/>
</dbReference>
<evidence type="ECO:0000256" key="1">
    <source>
        <dbReference type="ARBA" id="ARBA00000085"/>
    </source>
</evidence>
<feature type="domain" description="Histidine kinase" evidence="12">
    <location>
        <begin position="53"/>
        <end position="282"/>
    </location>
</feature>
<keyword evidence="4" id="KW-0808">Transferase</keyword>
<protein>
    <recommendedName>
        <fullName evidence="2">histidine kinase</fullName>
        <ecNumber evidence="2">2.7.13.3</ecNumber>
    </recommendedName>
</protein>
<dbReference type="SUPFAM" id="SSF52172">
    <property type="entry name" value="CheY-like"/>
    <property type="match status" value="1"/>
</dbReference>
<keyword evidence="8" id="KW-0902">Two-component regulatory system</keyword>
<keyword evidence="5" id="KW-0547">Nucleotide-binding</keyword>
<comment type="catalytic activity">
    <reaction evidence="1">
        <text>ATP + protein L-histidine = ADP + protein N-phospho-L-histidine.</text>
        <dbReference type="EC" id="2.7.13.3"/>
    </reaction>
</comment>
<accession>A0A1X2GAU4</accession>
<dbReference type="InterPro" id="IPR004358">
    <property type="entry name" value="Sig_transdc_His_kin-like_C"/>
</dbReference>
<keyword evidence="15" id="KW-1185">Reference proteome</keyword>
<name>A0A1X2GAU4_9FUNG</name>
<dbReference type="InterPro" id="IPR003594">
    <property type="entry name" value="HATPase_dom"/>
</dbReference>
<dbReference type="GO" id="GO:0000155">
    <property type="term" value="F:phosphorelay sensor kinase activity"/>
    <property type="evidence" value="ECO:0007669"/>
    <property type="project" value="InterPro"/>
</dbReference>
<dbReference type="STRING" id="101127.A0A1X2GAU4"/>
<organism evidence="14 15">
    <name type="scientific">Hesseltinella vesiculosa</name>
    <dbReference type="NCBI Taxonomy" id="101127"/>
    <lineage>
        <taxon>Eukaryota</taxon>
        <taxon>Fungi</taxon>
        <taxon>Fungi incertae sedis</taxon>
        <taxon>Mucoromycota</taxon>
        <taxon>Mucoromycotina</taxon>
        <taxon>Mucoromycetes</taxon>
        <taxon>Mucorales</taxon>
        <taxon>Cunninghamellaceae</taxon>
        <taxon>Hesseltinella</taxon>
    </lineage>
</organism>
<dbReference type="SUPFAM" id="SSF47384">
    <property type="entry name" value="Homodimeric domain of signal transducing histidine kinase"/>
    <property type="match status" value="1"/>
</dbReference>
<dbReference type="FunFam" id="1.10.287.130:FF:000002">
    <property type="entry name" value="Two-component osmosensing histidine kinase"/>
    <property type="match status" value="1"/>
</dbReference>
<dbReference type="SUPFAM" id="SSF55874">
    <property type="entry name" value="ATPase domain of HSP90 chaperone/DNA topoisomerase II/histidine kinase"/>
    <property type="match status" value="1"/>
</dbReference>
<feature type="compositionally biased region" description="Polar residues" evidence="11">
    <location>
        <begin position="559"/>
        <end position="574"/>
    </location>
</feature>
<dbReference type="SMART" id="SM00448">
    <property type="entry name" value="REC"/>
    <property type="match status" value="1"/>
</dbReference>
<reference evidence="14 15" key="1">
    <citation type="submission" date="2016-07" db="EMBL/GenBank/DDBJ databases">
        <title>Pervasive Adenine N6-methylation of Active Genes in Fungi.</title>
        <authorList>
            <consortium name="DOE Joint Genome Institute"/>
            <person name="Mondo S.J."/>
            <person name="Dannebaum R.O."/>
            <person name="Kuo R.C."/>
            <person name="Labutti K."/>
            <person name="Haridas S."/>
            <person name="Kuo A."/>
            <person name="Salamov A."/>
            <person name="Ahrendt S.R."/>
            <person name="Lipzen A."/>
            <person name="Sullivan W."/>
            <person name="Andreopoulos W.B."/>
            <person name="Clum A."/>
            <person name="Lindquist E."/>
            <person name="Daum C."/>
            <person name="Ramamoorthy G.K."/>
            <person name="Gryganskyi A."/>
            <person name="Culley D."/>
            <person name="Magnuson J.K."/>
            <person name="James T.Y."/>
            <person name="O'Malley M.A."/>
            <person name="Stajich J.E."/>
            <person name="Spatafora J.W."/>
            <person name="Visel A."/>
            <person name="Grigoriev I.V."/>
        </authorList>
    </citation>
    <scope>NUCLEOTIDE SEQUENCE [LARGE SCALE GENOMIC DNA]</scope>
    <source>
        <strain evidence="14 15">NRRL 3301</strain>
    </source>
</reference>
<evidence type="ECO:0000256" key="8">
    <source>
        <dbReference type="ARBA" id="ARBA00023012"/>
    </source>
</evidence>
<dbReference type="InterPro" id="IPR036097">
    <property type="entry name" value="HisK_dim/P_sf"/>
</dbReference>
<evidence type="ECO:0000256" key="7">
    <source>
        <dbReference type="ARBA" id="ARBA00022840"/>
    </source>
</evidence>
<proteinExistence type="predicted"/>
<dbReference type="PROSITE" id="PS50110">
    <property type="entry name" value="RESPONSE_REGULATORY"/>
    <property type="match status" value="1"/>
</dbReference>
<evidence type="ECO:0000256" key="5">
    <source>
        <dbReference type="ARBA" id="ARBA00022741"/>
    </source>
</evidence>
<feature type="region of interest" description="Disordered" evidence="11">
    <location>
        <begin position="406"/>
        <end position="461"/>
    </location>
</feature>
<feature type="domain" description="Response regulatory" evidence="13">
    <location>
        <begin position="640"/>
        <end position="763"/>
    </location>
</feature>
<dbReference type="EC" id="2.7.13.3" evidence="2"/>
<feature type="coiled-coil region" evidence="10">
    <location>
        <begin position="9"/>
        <end position="36"/>
    </location>
</feature>
<dbReference type="Pfam" id="PF02518">
    <property type="entry name" value="HATPase_c"/>
    <property type="match status" value="1"/>
</dbReference>
<evidence type="ECO:0000313" key="14">
    <source>
        <dbReference type="EMBL" id="ORX49467.1"/>
    </source>
</evidence>
<evidence type="ECO:0000259" key="12">
    <source>
        <dbReference type="PROSITE" id="PS50109"/>
    </source>
</evidence>
<dbReference type="InterPro" id="IPR003661">
    <property type="entry name" value="HisK_dim/P_dom"/>
</dbReference>
<feature type="region of interest" description="Disordered" evidence="11">
    <location>
        <begin position="551"/>
        <end position="581"/>
    </location>
</feature>
<keyword evidence="6" id="KW-0418">Kinase</keyword>
<comment type="caution">
    <text evidence="14">The sequence shown here is derived from an EMBL/GenBank/DDBJ whole genome shotgun (WGS) entry which is preliminary data.</text>
</comment>
<dbReference type="SMART" id="SM00387">
    <property type="entry name" value="HATPase_c"/>
    <property type="match status" value="1"/>
</dbReference>
<dbReference type="InterPro" id="IPR036890">
    <property type="entry name" value="HATPase_C_sf"/>
</dbReference>
<evidence type="ECO:0000256" key="9">
    <source>
        <dbReference type="PROSITE-ProRule" id="PRU00169"/>
    </source>
</evidence>
<dbReference type="CDD" id="cd00082">
    <property type="entry name" value="HisKA"/>
    <property type="match status" value="1"/>
</dbReference>
<feature type="modified residue" description="4-aspartylphosphate" evidence="9">
    <location>
        <position position="694"/>
    </location>
</feature>
<dbReference type="CDD" id="cd17546">
    <property type="entry name" value="REC_hyHK_CKI1_RcsC-like"/>
    <property type="match status" value="1"/>
</dbReference>
<keyword evidence="7" id="KW-0067">ATP-binding</keyword>
<feature type="compositionally biased region" description="Pro residues" evidence="11">
    <location>
        <begin position="438"/>
        <end position="454"/>
    </location>
</feature>
<evidence type="ECO:0000256" key="3">
    <source>
        <dbReference type="ARBA" id="ARBA00022553"/>
    </source>
</evidence>
<dbReference type="OrthoDB" id="60033at2759"/>
<dbReference type="PANTHER" id="PTHR45339:SF1">
    <property type="entry name" value="HYBRID SIGNAL TRANSDUCTION HISTIDINE KINASE J"/>
    <property type="match status" value="1"/>
</dbReference>